<dbReference type="AlphaFoldDB" id="A0A0F9UPU6"/>
<name>A0A0F9UPU6_9ZZZZ</name>
<keyword evidence="1" id="KW-0812">Transmembrane</keyword>
<feature type="transmembrane region" description="Helical" evidence="1">
    <location>
        <begin position="20"/>
        <end position="40"/>
    </location>
</feature>
<proteinExistence type="predicted"/>
<evidence type="ECO:0008006" key="3">
    <source>
        <dbReference type="Google" id="ProtNLM"/>
    </source>
</evidence>
<protein>
    <recommendedName>
        <fullName evidence="3">Thioredoxin domain-containing protein</fullName>
    </recommendedName>
</protein>
<dbReference type="EMBL" id="LAZR01000072">
    <property type="protein sequence ID" value="KKN95170.1"/>
    <property type="molecule type" value="Genomic_DNA"/>
</dbReference>
<comment type="caution">
    <text evidence="2">The sequence shown here is derived from an EMBL/GenBank/DDBJ whole genome shotgun (WGS) entry which is preliminary data.</text>
</comment>
<keyword evidence="1" id="KW-1133">Transmembrane helix</keyword>
<evidence type="ECO:0000256" key="1">
    <source>
        <dbReference type="SAM" id="Phobius"/>
    </source>
</evidence>
<organism evidence="2">
    <name type="scientific">marine sediment metagenome</name>
    <dbReference type="NCBI Taxonomy" id="412755"/>
    <lineage>
        <taxon>unclassified sequences</taxon>
        <taxon>metagenomes</taxon>
        <taxon>ecological metagenomes</taxon>
    </lineage>
</organism>
<reference evidence="2" key="1">
    <citation type="journal article" date="2015" name="Nature">
        <title>Complex archaea that bridge the gap between prokaryotes and eukaryotes.</title>
        <authorList>
            <person name="Spang A."/>
            <person name="Saw J.H."/>
            <person name="Jorgensen S.L."/>
            <person name="Zaremba-Niedzwiedzka K."/>
            <person name="Martijn J."/>
            <person name="Lind A.E."/>
            <person name="van Eijk R."/>
            <person name="Schleper C."/>
            <person name="Guy L."/>
            <person name="Ettema T.J."/>
        </authorList>
    </citation>
    <scope>NUCLEOTIDE SEQUENCE</scope>
</reference>
<keyword evidence="1" id="KW-0472">Membrane</keyword>
<gene>
    <name evidence="2" type="ORF">LCGC14_0179830</name>
</gene>
<accession>A0A0F9UPU6</accession>
<sequence>MMTSMTDNPTRSRPRGQLKLLAISAVVFGPILVAGLMAHFQVGIPQDHSNKSDLVEPTIQVDDWQLTAAPVGYGASWRLLVTSPADCAEACQQLVHEARQINVAVGREADRVEHMLATGSALSTSQQQQLEKRFPRLQQAELSPSAYSNSLQPLPAAWQQGPQLWLVDPLGRVVLHQNASEPGKYLLDDLKRLLKLSKVG</sequence>
<evidence type="ECO:0000313" key="2">
    <source>
        <dbReference type="EMBL" id="KKN95170.1"/>
    </source>
</evidence>